<keyword evidence="1" id="KW-0812">Transmembrane</keyword>
<evidence type="ECO:0000313" key="4">
    <source>
        <dbReference type="Proteomes" id="UP000076865"/>
    </source>
</evidence>
<evidence type="ECO:0000259" key="2">
    <source>
        <dbReference type="Pfam" id="PF04892"/>
    </source>
</evidence>
<feature type="domain" description="VanZ-like" evidence="2">
    <location>
        <begin position="3"/>
        <end position="130"/>
    </location>
</feature>
<dbReference type="InterPro" id="IPR006976">
    <property type="entry name" value="VanZ-like"/>
</dbReference>
<dbReference type="AlphaFoldDB" id="A0A160F1G1"/>
<reference evidence="3 4" key="1">
    <citation type="journal article" date="2006" name="Syst. Appl. Microbiol.">
        <title>Anoxybacillus amylolyticus sp. nov., a thermophilic amylase producing bacterium isolated from Mount Rittmann (Antarctica).</title>
        <authorList>
            <person name="Poli A."/>
            <person name="Esposito E."/>
            <person name="Lama L."/>
            <person name="Orlando P."/>
            <person name="Nicolaus G."/>
            <person name="de Appolonia F."/>
            <person name="Gambacorta A."/>
            <person name="Nicolaus B."/>
        </authorList>
    </citation>
    <scope>NUCLEOTIDE SEQUENCE [LARGE SCALE GENOMIC DNA]</scope>
    <source>
        <strain evidence="3 4">DSM 15939</strain>
    </source>
</reference>
<dbReference type="NCBIfam" id="NF037970">
    <property type="entry name" value="vanZ_1"/>
    <property type="match status" value="1"/>
</dbReference>
<feature type="transmembrane region" description="Helical" evidence="1">
    <location>
        <begin position="107"/>
        <end position="130"/>
    </location>
</feature>
<dbReference type="KEGG" id="aamy:GFC30_418"/>
<protein>
    <submittedName>
        <fullName evidence="3">VanZ like family protein</fullName>
    </submittedName>
</protein>
<dbReference type="EMBL" id="CP015438">
    <property type="protein sequence ID" value="ANB59405.1"/>
    <property type="molecule type" value="Genomic_DNA"/>
</dbReference>
<accession>A0A160F1G1</accession>
<feature type="transmembrane region" description="Helical" evidence="1">
    <location>
        <begin position="79"/>
        <end position="95"/>
    </location>
</feature>
<keyword evidence="1" id="KW-1133">Transmembrane helix</keyword>
<evidence type="ECO:0000313" key="3">
    <source>
        <dbReference type="EMBL" id="ANB59405.1"/>
    </source>
</evidence>
<organism evidence="3 4">
    <name type="scientific">Anoxybacteroides amylolyticum</name>
    <dbReference type="NCBI Taxonomy" id="294699"/>
    <lineage>
        <taxon>Bacteria</taxon>
        <taxon>Bacillati</taxon>
        <taxon>Bacillota</taxon>
        <taxon>Bacilli</taxon>
        <taxon>Bacillales</taxon>
        <taxon>Anoxybacillaceae</taxon>
        <taxon>Anoxybacteroides</taxon>
    </lineage>
</organism>
<sequence length="143" mass="16199">MRWVFVIGWCVVIYCFSEFSIFTGESTERVLRHLLAYWPFGAQGDGGASPLNFLVRKSAHVTAFGILAVLVFRALLPRRWAYIGAWSFATLYAATDEWHQSFEPGRTAAVTDVAIDACGALVALVVVWMWRRVRNVRRKEISV</sequence>
<evidence type="ECO:0000256" key="1">
    <source>
        <dbReference type="SAM" id="Phobius"/>
    </source>
</evidence>
<dbReference type="InterPro" id="IPR016747">
    <property type="entry name" value="Phosphotransbutyrylase"/>
</dbReference>
<dbReference type="PIRSF" id="PIRSF019083">
    <property type="entry name" value="UCP019083_VanZ"/>
    <property type="match status" value="1"/>
</dbReference>
<dbReference type="Pfam" id="PF04892">
    <property type="entry name" value="VanZ"/>
    <property type="match status" value="1"/>
</dbReference>
<keyword evidence="1" id="KW-0472">Membrane</keyword>
<dbReference type="PATRIC" id="fig|294699.3.peg.407"/>
<dbReference type="Proteomes" id="UP000076865">
    <property type="component" value="Chromosome"/>
</dbReference>
<name>A0A160F1G1_9BACL</name>
<proteinExistence type="predicted"/>
<gene>
    <name evidence="3" type="ORF">GFC30_418</name>
</gene>
<keyword evidence="4" id="KW-1185">Reference proteome</keyword>
<feature type="transmembrane region" description="Helical" evidence="1">
    <location>
        <begin position="53"/>
        <end position="72"/>
    </location>
</feature>